<dbReference type="Gene3D" id="2.60.40.10">
    <property type="entry name" value="Immunoglobulins"/>
    <property type="match status" value="1"/>
</dbReference>
<feature type="chain" id="PRO_5022927211" evidence="3">
    <location>
        <begin position="33"/>
        <end position="663"/>
    </location>
</feature>
<feature type="domain" description="Immunoglobulin" evidence="4">
    <location>
        <begin position="473"/>
        <end position="572"/>
    </location>
</feature>
<evidence type="ECO:0000313" key="5">
    <source>
        <dbReference type="EMBL" id="VVC39788.1"/>
    </source>
</evidence>
<sequence length="663" mass="70514">MDAAAAAGTASSWPLLLSLLLVLSSAMTVSCGRPVRLTEGDTLYLRWQSGLGPLYRCSAIRPDGNETILADGPPPPPPQETDGKGDAGVAVDPAYVGDGYRSGQCGLRTEKVTPGVGDWTLRARTADGRQAAYTSRVTCNAKPWPRTSTVRVPLGTAVNVTCGPPTAFYCRMTGPSGEVSSHPGQCWVHVKSVGSHHLNAWTCWSVTPDSAAEVQYTVNLHSYRDGVVTEVGYDETASEVRVYCNVRDSAAGAAATVTRGADNGTAATGYCKLTLPRDIQTLSLAYGRGTARYAYHGTTDSECGVSFPKPLERSEIGRWKCANAMSDQRVYGGFVVVTPSNSMKGIPPLTVTAGQSLMVPKGNAFRVDCSVPSAIDYCWLRHPNGTAISVTVPDDGRPTHGGSGGGGGGRNKGSRYRYTGEGLSFGQCHVAVGEASTSDTGVWTCALGLTDDRREMYGTVNVTVSESVIAARQDELYATEGSRVTLGCYTVEKQPIVYCRFLTPRLFGFAVDERPSTPSPARYAYSGQGLTAGHCGLTVDRVDDADYGNWTCAVKILDSAGSEEVSTTVVLRKPEGFTMVQIIGIVLCGTLISVMSLFFANHLITNPSSKTRKKIEKLELLESAEMGCVGSRRAGARRALGSTRVVRTPPGRSKHVASTPRRI</sequence>
<dbReference type="OrthoDB" id="6380398at2759"/>
<evidence type="ECO:0000313" key="6">
    <source>
        <dbReference type="Proteomes" id="UP000325440"/>
    </source>
</evidence>
<dbReference type="AlphaFoldDB" id="A0A5E4N528"/>
<keyword evidence="3" id="KW-0732">Signal</keyword>
<keyword evidence="2" id="KW-0812">Transmembrane</keyword>
<keyword evidence="2" id="KW-0472">Membrane</keyword>
<keyword evidence="2" id="KW-1133">Transmembrane helix</keyword>
<feature type="region of interest" description="Disordered" evidence="1">
    <location>
        <begin position="390"/>
        <end position="413"/>
    </location>
</feature>
<evidence type="ECO:0000256" key="2">
    <source>
        <dbReference type="SAM" id="Phobius"/>
    </source>
</evidence>
<dbReference type="InterPro" id="IPR013783">
    <property type="entry name" value="Ig-like_fold"/>
</dbReference>
<evidence type="ECO:0000259" key="4">
    <source>
        <dbReference type="SMART" id="SM00409"/>
    </source>
</evidence>
<feature type="region of interest" description="Disordered" evidence="1">
    <location>
        <begin position="65"/>
        <end position="88"/>
    </location>
</feature>
<dbReference type="SUPFAM" id="SSF48726">
    <property type="entry name" value="Immunoglobulin"/>
    <property type="match status" value="2"/>
</dbReference>
<dbReference type="InterPro" id="IPR036179">
    <property type="entry name" value="Ig-like_dom_sf"/>
</dbReference>
<evidence type="ECO:0000256" key="3">
    <source>
        <dbReference type="SAM" id="SignalP"/>
    </source>
</evidence>
<name>A0A5E4N528_9HEMI</name>
<dbReference type="EMBL" id="CABPRJ010001897">
    <property type="protein sequence ID" value="VVC39788.1"/>
    <property type="molecule type" value="Genomic_DNA"/>
</dbReference>
<feature type="domain" description="Immunoglobulin" evidence="4">
    <location>
        <begin position="354"/>
        <end position="465"/>
    </location>
</feature>
<organism evidence="5 6">
    <name type="scientific">Cinara cedri</name>
    <dbReference type="NCBI Taxonomy" id="506608"/>
    <lineage>
        <taxon>Eukaryota</taxon>
        <taxon>Metazoa</taxon>
        <taxon>Ecdysozoa</taxon>
        <taxon>Arthropoda</taxon>
        <taxon>Hexapoda</taxon>
        <taxon>Insecta</taxon>
        <taxon>Pterygota</taxon>
        <taxon>Neoptera</taxon>
        <taxon>Paraneoptera</taxon>
        <taxon>Hemiptera</taxon>
        <taxon>Sternorrhyncha</taxon>
        <taxon>Aphidomorpha</taxon>
        <taxon>Aphidoidea</taxon>
        <taxon>Aphididae</taxon>
        <taxon>Lachninae</taxon>
        <taxon>Cinara</taxon>
    </lineage>
</organism>
<protein>
    <submittedName>
        <fullName evidence="5">Immunoglobulin subtype,Immunoglobulin-like domain,Immunoglobulin-like fold</fullName>
    </submittedName>
</protein>
<reference evidence="5 6" key="1">
    <citation type="submission" date="2019-08" db="EMBL/GenBank/DDBJ databases">
        <authorList>
            <person name="Alioto T."/>
            <person name="Alioto T."/>
            <person name="Gomez Garrido J."/>
        </authorList>
    </citation>
    <scope>NUCLEOTIDE SEQUENCE [LARGE SCALE GENOMIC DNA]</scope>
</reference>
<evidence type="ECO:0000256" key="1">
    <source>
        <dbReference type="SAM" id="MobiDB-lite"/>
    </source>
</evidence>
<proteinExistence type="predicted"/>
<feature type="transmembrane region" description="Helical" evidence="2">
    <location>
        <begin position="582"/>
        <end position="604"/>
    </location>
</feature>
<gene>
    <name evidence="5" type="ORF">CINCED_3A012646</name>
</gene>
<feature type="region of interest" description="Disordered" evidence="1">
    <location>
        <begin position="642"/>
        <end position="663"/>
    </location>
</feature>
<keyword evidence="6" id="KW-1185">Reference proteome</keyword>
<dbReference type="Proteomes" id="UP000325440">
    <property type="component" value="Unassembled WGS sequence"/>
</dbReference>
<feature type="compositionally biased region" description="Gly residues" evidence="1">
    <location>
        <begin position="399"/>
        <end position="411"/>
    </location>
</feature>
<accession>A0A5E4N528</accession>
<dbReference type="InterPro" id="IPR003599">
    <property type="entry name" value="Ig_sub"/>
</dbReference>
<feature type="signal peptide" evidence="3">
    <location>
        <begin position="1"/>
        <end position="32"/>
    </location>
</feature>
<dbReference type="SMART" id="SM00409">
    <property type="entry name" value="IG"/>
    <property type="match status" value="2"/>
</dbReference>